<dbReference type="SUPFAM" id="SSF53474">
    <property type="entry name" value="alpha/beta-Hydrolases"/>
    <property type="match status" value="1"/>
</dbReference>
<gene>
    <name evidence="6" type="ORF">M409DRAFT_51056</name>
</gene>
<dbReference type="Proteomes" id="UP000799537">
    <property type="component" value="Unassembled WGS sequence"/>
</dbReference>
<protein>
    <recommendedName>
        <fullName evidence="5">Alpha/beta hydrolase fold-3 domain-containing protein</fullName>
    </recommendedName>
</protein>
<evidence type="ECO:0000256" key="1">
    <source>
        <dbReference type="ARBA" id="ARBA00010515"/>
    </source>
</evidence>
<organism evidence="6 7">
    <name type="scientific">Zasmidium cellare ATCC 36951</name>
    <dbReference type="NCBI Taxonomy" id="1080233"/>
    <lineage>
        <taxon>Eukaryota</taxon>
        <taxon>Fungi</taxon>
        <taxon>Dikarya</taxon>
        <taxon>Ascomycota</taxon>
        <taxon>Pezizomycotina</taxon>
        <taxon>Dothideomycetes</taxon>
        <taxon>Dothideomycetidae</taxon>
        <taxon>Mycosphaerellales</taxon>
        <taxon>Mycosphaerellaceae</taxon>
        <taxon>Zasmidium</taxon>
    </lineage>
</organism>
<dbReference type="GeneID" id="54564974"/>
<dbReference type="GO" id="GO:0016787">
    <property type="term" value="F:hydrolase activity"/>
    <property type="evidence" value="ECO:0007669"/>
    <property type="project" value="UniProtKB-KW"/>
</dbReference>
<feature type="region of interest" description="Disordered" evidence="4">
    <location>
        <begin position="1"/>
        <end position="20"/>
    </location>
</feature>
<accession>A0A6A6CX71</accession>
<dbReference type="Pfam" id="PF07859">
    <property type="entry name" value="Abhydrolase_3"/>
    <property type="match status" value="1"/>
</dbReference>
<dbReference type="EMBL" id="ML993584">
    <property type="protein sequence ID" value="KAF2170800.1"/>
    <property type="molecule type" value="Genomic_DNA"/>
</dbReference>
<dbReference type="OrthoDB" id="2152029at2759"/>
<name>A0A6A6CX71_ZASCE</name>
<dbReference type="PROSITE" id="PS01174">
    <property type="entry name" value="LIPASE_GDXG_SER"/>
    <property type="match status" value="1"/>
</dbReference>
<dbReference type="InterPro" id="IPR029058">
    <property type="entry name" value="AB_hydrolase_fold"/>
</dbReference>
<dbReference type="PANTHER" id="PTHR48081">
    <property type="entry name" value="AB HYDROLASE SUPERFAMILY PROTEIN C4A8.06C"/>
    <property type="match status" value="1"/>
</dbReference>
<keyword evidence="2" id="KW-0378">Hydrolase</keyword>
<evidence type="ECO:0000256" key="3">
    <source>
        <dbReference type="PROSITE-ProRule" id="PRU10038"/>
    </source>
</evidence>
<dbReference type="Gene3D" id="3.40.50.1820">
    <property type="entry name" value="alpha/beta hydrolase"/>
    <property type="match status" value="1"/>
</dbReference>
<dbReference type="RefSeq" id="XP_033671689.1">
    <property type="nucleotide sequence ID" value="XM_033811702.1"/>
</dbReference>
<keyword evidence="7" id="KW-1185">Reference proteome</keyword>
<feature type="active site" evidence="3">
    <location>
        <position position="182"/>
    </location>
</feature>
<feature type="compositionally biased region" description="Basic and acidic residues" evidence="4">
    <location>
        <begin position="1"/>
        <end position="11"/>
    </location>
</feature>
<dbReference type="InterPro" id="IPR033140">
    <property type="entry name" value="Lipase_GDXG_put_SER_AS"/>
</dbReference>
<evidence type="ECO:0000313" key="6">
    <source>
        <dbReference type="EMBL" id="KAF2170800.1"/>
    </source>
</evidence>
<dbReference type="InterPro" id="IPR013094">
    <property type="entry name" value="AB_hydrolase_3"/>
</dbReference>
<evidence type="ECO:0000313" key="7">
    <source>
        <dbReference type="Proteomes" id="UP000799537"/>
    </source>
</evidence>
<dbReference type="PANTHER" id="PTHR48081:SF8">
    <property type="entry name" value="ALPHA_BETA HYDROLASE FOLD-3 DOMAIN-CONTAINING PROTEIN-RELATED"/>
    <property type="match status" value="1"/>
</dbReference>
<dbReference type="AlphaFoldDB" id="A0A6A6CX71"/>
<dbReference type="InterPro" id="IPR050300">
    <property type="entry name" value="GDXG_lipolytic_enzyme"/>
</dbReference>
<reference evidence="6" key="1">
    <citation type="journal article" date="2020" name="Stud. Mycol.">
        <title>101 Dothideomycetes genomes: a test case for predicting lifestyles and emergence of pathogens.</title>
        <authorList>
            <person name="Haridas S."/>
            <person name="Albert R."/>
            <person name="Binder M."/>
            <person name="Bloem J."/>
            <person name="Labutti K."/>
            <person name="Salamov A."/>
            <person name="Andreopoulos B."/>
            <person name="Baker S."/>
            <person name="Barry K."/>
            <person name="Bills G."/>
            <person name="Bluhm B."/>
            <person name="Cannon C."/>
            <person name="Castanera R."/>
            <person name="Culley D."/>
            <person name="Daum C."/>
            <person name="Ezra D."/>
            <person name="Gonzalez J."/>
            <person name="Henrissat B."/>
            <person name="Kuo A."/>
            <person name="Liang C."/>
            <person name="Lipzen A."/>
            <person name="Lutzoni F."/>
            <person name="Magnuson J."/>
            <person name="Mondo S."/>
            <person name="Nolan M."/>
            <person name="Ohm R."/>
            <person name="Pangilinan J."/>
            <person name="Park H.-J."/>
            <person name="Ramirez L."/>
            <person name="Alfaro M."/>
            <person name="Sun H."/>
            <person name="Tritt A."/>
            <person name="Yoshinaga Y."/>
            <person name="Zwiers L.-H."/>
            <person name="Turgeon B."/>
            <person name="Goodwin S."/>
            <person name="Spatafora J."/>
            <person name="Crous P."/>
            <person name="Grigoriev I."/>
        </authorList>
    </citation>
    <scope>NUCLEOTIDE SEQUENCE</scope>
    <source>
        <strain evidence="6">ATCC 36951</strain>
    </source>
</reference>
<feature type="domain" description="Alpha/beta hydrolase fold-3" evidence="5">
    <location>
        <begin position="107"/>
        <end position="318"/>
    </location>
</feature>
<proteinExistence type="inferred from homology"/>
<comment type="similarity">
    <text evidence="1">Belongs to the 'GDXG' lipolytic enzyme family.</text>
</comment>
<evidence type="ECO:0000256" key="2">
    <source>
        <dbReference type="ARBA" id="ARBA00022801"/>
    </source>
</evidence>
<evidence type="ECO:0000256" key="4">
    <source>
        <dbReference type="SAM" id="MobiDB-lite"/>
    </source>
</evidence>
<sequence>MNDHHDHRTEEAGSSTIPSSIKITKRHDRSFFMLVLHSIIRPLKGRVVKLQDPLPAGSPKLEASKRALKKVDVHERIVEDIRVYDLRPKRSRTRKEEKRQVVKKRIYYFCGGGWRSPATGEHWALLTEMASQLPDTQVSLVSYPLAPKSPAPQTFPKLMRLYREVMRKAHEAGEEVILAGDSAGGNIVLSIIVSALLEDAEKGEELPCAKAIFAMCPSTDLRRQNPDMDALEAWDPLLRIAFIKDTAKSWCGDWDPSDIRVSPILGDLTPLAKRGVPVHGMTGGWDILGPDAILFREACAKAGVRGEWLEWDKQMHCWPSAFSFRVRESVAAKDWMVDVLRRV</sequence>
<evidence type="ECO:0000259" key="5">
    <source>
        <dbReference type="Pfam" id="PF07859"/>
    </source>
</evidence>